<organism evidence="1 2">
    <name type="scientific">Xylaria curta</name>
    <dbReference type="NCBI Taxonomy" id="42375"/>
    <lineage>
        <taxon>Eukaryota</taxon>
        <taxon>Fungi</taxon>
        <taxon>Dikarya</taxon>
        <taxon>Ascomycota</taxon>
        <taxon>Pezizomycotina</taxon>
        <taxon>Sordariomycetes</taxon>
        <taxon>Xylariomycetidae</taxon>
        <taxon>Xylariales</taxon>
        <taxon>Xylariaceae</taxon>
        <taxon>Xylaria</taxon>
    </lineage>
</organism>
<dbReference type="Proteomes" id="UP001143856">
    <property type="component" value="Unassembled WGS sequence"/>
</dbReference>
<keyword evidence="2" id="KW-1185">Reference proteome</keyword>
<sequence>MQPRDSADFRKEKNLEWYSNLLRDVPDDQFVEATGSVGDVYLLHPLMTHSASDNALRRIRIITNPPVSLKEPHCFDREDGNYSLVERKTMRSIGEEKLKGWKITAPTVRKRIENSYTKNIRAVIQALKESPGMAHIAFDGWRSRNRLGLYGITAFFRDHENRPCKIVLVLPDVADRHTGTNIAAEVLDVIHSYGIGHKIGYFTLDNASNNDTAMMVIGGELGFNGNTRRGRCIGHRFNLVAKALLFGDDFEAFEAEIDGEEALTDADVELWRRKGPVSKLHSWVLQIRRSDRLTNLLRQVQQANSVARVLDVVLDNDTR</sequence>
<evidence type="ECO:0000313" key="1">
    <source>
        <dbReference type="EMBL" id="KAJ2986110.1"/>
    </source>
</evidence>
<protein>
    <submittedName>
        <fullName evidence="1">Uncharacterized protein</fullName>
    </submittedName>
</protein>
<evidence type="ECO:0000313" key="2">
    <source>
        <dbReference type="Proteomes" id="UP001143856"/>
    </source>
</evidence>
<gene>
    <name evidence="1" type="ORF">NUW58_g5187</name>
</gene>
<comment type="caution">
    <text evidence="1">The sequence shown here is derived from an EMBL/GenBank/DDBJ whole genome shotgun (WGS) entry which is preliminary data.</text>
</comment>
<accession>A0ACC1P3Z6</accession>
<dbReference type="EMBL" id="JAPDGR010000995">
    <property type="protein sequence ID" value="KAJ2986110.1"/>
    <property type="molecule type" value="Genomic_DNA"/>
</dbReference>
<reference evidence="1" key="1">
    <citation type="submission" date="2022-10" db="EMBL/GenBank/DDBJ databases">
        <title>Genome Sequence of Xylaria curta.</title>
        <authorList>
            <person name="Buettner E."/>
        </authorList>
    </citation>
    <scope>NUCLEOTIDE SEQUENCE</scope>
    <source>
        <strain evidence="1">Babe10</strain>
    </source>
</reference>
<proteinExistence type="predicted"/>
<name>A0ACC1P3Z6_9PEZI</name>